<sequence>MSQIFSDAFNKNPNAMIIIDPVKDEICYVNLAAEALLKQSNKTLTTLKATQLFRHCIPTLFTFTEEALIKTTAWTRDLHIQFNDDQPIYLEVSAGKISQNSNQRKEFICLTLQSQQEINRRRIKSDAKFLHQNGLEHWKTIEHIFREFEHENKLILEAAGEGIYGVDIHGKTTFINPAAEKILGWKSEELIGKSMHEMIHHSREDGNHYESKNCHIYAAFRDGEVRHVDNEIFWHKNNYPIPVEYTSTPIMDNHQLIGAVVIFRDVSERKLAERKLHEALNEVQSLKKRLELENAYLQEEYREEHHYKEIVGKSLAIRKVIQQIELVAPTDASVLISGESGTGKELIARAIHDSSQHKNRPLIRVNCASIPRELFESEFFGHVKGAFTGAINDRAGRFELANGGTLFLDEVGEIPFELQGKLLRVLQEQQFERVGESKTRSVDVRIIAATNRDLKEEVAKKQFREDLFFRLNVFPIESIPLRERTEDIPLLANHLLKIARKKFVKPNIQLTVGDIQKLIDYQWPGNIRELLNVIERGIILATDSRLELNLPLTNQNYTSLKNDIENTFQIQTKQELSNLDKQNIINALKACRGKIFGQNGAAEALKIKPTTLASRIKKYQINRHQYIN</sequence>
<dbReference type="FunFam" id="3.40.50.300:FF:000006">
    <property type="entry name" value="DNA-binding transcriptional regulator NtrC"/>
    <property type="match status" value="1"/>
</dbReference>
<dbReference type="Pfam" id="PF00989">
    <property type="entry name" value="PAS"/>
    <property type="match status" value="1"/>
</dbReference>
<dbReference type="RefSeq" id="WP_173291251.1">
    <property type="nucleotide sequence ID" value="NZ_AP021888.1"/>
</dbReference>
<evidence type="ECO:0000313" key="10">
    <source>
        <dbReference type="EMBL" id="BBP43452.1"/>
    </source>
</evidence>
<dbReference type="PROSITE" id="PS00688">
    <property type="entry name" value="SIGMA54_INTERACT_3"/>
    <property type="match status" value="1"/>
</dbReference>
<dbReference type="PROSITE" id="PS50045">
    <property type="entry name" value="SIGMA54_INTERACT_4"/>
    <property type="match status" value="1"/>
</dbReference>
<dbReference type="Pfam" id="PF00158">
    <property type="entry name" value="Sigma54_activat"/>
    <property type="match status" value="1"/>
</dbReference>
<keyword evidence="11" id="KW-1185">Reference proteome</keyword>
<dbReference type="SUPFAM" id="SSF55785">
    <property type="entry name" value="PYP-like sensor domain (PAS domain)"/>
    <property type="match status" value="1"/>
</dbReference>
<keyword evidence="2" id="KW-0067">ATP-binding</keyword>
<dbReference type="InterPro" id="IPR013767">
    <property type="entry name" value="PAS_fold"/>
</dbReference>
<accession>A0A6F8PMW8</accession>
<dbReference type="InterPro" id="IPR025944">
    <property type="entry name" value="Sigma_54_int_dom_CS"/>
</dbReference>
<dbReference type="GO" id="GO:0005524">
    <property type="term" value="F:ATP binding"/>
    <property type="evidence" value="ECO:0007669"/>
    <property type="project" value="UniProtKB-KW"/>
</dbReference>
<dbReference type="PROSITE" id="PS00675">
    <property type="entry name" value="SIGMA54_INTERACT_1"/>
    <property type="match status" value="1"/>
</dbReference>
<evidence type="ECO:0000256" key="2">
    <source>
        <dbReference type="ARBA" id="ARBA00022840"/>
    </source>
</evidence>
<evidence type="ECO:0000256" key="5">
    <source>
        <dbReference type="ARBA" id="ARBA00023163"/>
    </source>
</evidence>
<keyword evidence="5" id="KW-0804">Transcription</keyword>
<proteinExistence type="predicted"/>
<dbReference type="NCBIfam" id="TIGR00229">
    <property type="entry name" value="sensory_box"/>
    <property type="match status" value="1"/>
</dbReference>
<dbReference type="PANTHER" id="PTHR32071:SF117">
    <property type="entry name" value="PTS-DEPENDENT DIHYDROXYACETONE KINASE OPERON REGULATORY PROTEIN-RELATED"/>
    <property type="match status" value="1"/>
</dbReference>
<keyword evidence="1" id="KW-0547">Nucleotide-binding</keyword>
<reference evidence="11" key="1">
    <citation type="submission" date="2019-11" db="EMBL/GenBank/DDBJ databases">
        <title>Isolation and characterization of two novel species in the genus Thiomicrorhabdus.</title>
        <authorList>
            <person name="Mochizuki J."/>
            <person name="Kojima H."/>
            <person name="Fukui M."/>
        </authorList>
    </citation>
    <scope>NUCLEOTIDE SEQUENCE [LARGE SCALE GENOMIC DNA]</scope>
    <source>
        <strain evidence="11">AkT22</strain>
    </source>
</reference>
<dbReference type="Gene3D" id="1.10.10.60">
    <property type="entry name" value="Homeodomain-like"/>
    <property type="match status" value="1"/>
</dbReference>
<dbReference type="InterPro" id="IPR000700">
    <property type="entry name" value="PAS-assoc_C"/>
</dbReference>
<keyword evidence="6" id="KW-0175">Coiled coil</keyword>
<dbReference type="InterPro" id="IPR025662">
    <property type="entry name" value="Sigma_54_int_dom_ATP-bd_1"/>
</dbReference>
<feature type="domain" description="PAC" evidence="9">
    <location>
        <begin position="221"/>
        <end position="278"/>
    </location>
</feature>
<evidence type="ECO:0000259" key="7">
    <source>
        <dbReference type="PROSITE" id="PS50045"/>
    </source>
</evidence>
<dbReference type="EMBL" id="AP021888">
    <property type="protein sequence ID" value="BBP43452.1"/>
    <property type="molecule type" value="Genomic_DNA"/>
</dbReference>
<dbReference type="InterPro" id="IPR000014">
    <property type="entry name" value="PAS"/>
</dbReference>
<evidence type="ECO:0000256" key="6">
    <source>
        <dbReference type="SAM" id="Coils"/>
    </source>
</evidence>
<dbReference type="SUPFAM" id="SSF52540">
    <property type="entry name" value="P-loop containing nucleoside triphosphate hydrolases"/>
    <property type="match status" value="1"/>
</dbReference>
<dbReference type="PANTHER" id="PTHR32071">
    <property type="entry name" value="TRANSCRIPTIONAL REGULATORY PROTEIN"/>
    <property type="match status" value="1"/>
</dbReference>
<dbReference type="GO" id="GO:0006355">
    <property type="term" value="P:regulation of DNA-templated transcription"/>
    <property type="evidence" value="ECO:0007669"/>
    <property type="project" value="InterPro"/>
</dbReference>
<evidence type="ECO:0000259" key="9">
    <source>
        <dbReference type="PROSITE" id="PS50113"/>
    </source>
</evidence>
<dbReference type="PROSITE" id="PS50113">
    <property type="entry name" value="PAC"/>
    <property type="match status" value="1"/>
</dbReference>
<gene>
    <name evidence="10" type="ORF">THMIRHAT_11980</name>
</gene>
<dbReference type="Gene3D" id="3.30.450.20">
    <property type="entry name" value="PAS domain"/>
    <property type="match status" value="2"/>
</dbReference>
<dbReference type="InterPro" id="IPR009057">
    <property type="entry name" value="Homeodomain-like_sf"/>
</dbReference>
<feature type="domain" description="Sigma-54 factor interaction" evidence="7">
    <location>
        <begin position="310"/>
        <end position="539"/>
    </location>
</feature>
<dbReference type="SMART" id="SM00382">
    <property type="entry name" value="AAA"/>
    <property type="match status" value="1"/>
</dbReference>
<dbReference type="Gene3D" id="1.10.8.60">
    <property type="match status" value="1"/>
</dbReference>
<dbReference type="InterPro" id="IPR058031">
    <property type="entry name" value="AAA_lid_NorR"/>
</dbReference>
<name>A0A6F8PMW8_9GAMM</name>
<dbReference type="InterPro" id="IPR002078">
    <property type="entry name" value="Sigma_54_int"/>
</dbReference>
<dbReference type="InterPro" id="IPR027417">
    <property type="entry name" value="P-loop_NTPase"/>
</dbReference>
<keyword evidence="4" id="KW-0238">DNA-binding</keyword>
<evidence type="ECO:0000256" key="4">
    <source>
        <dbReference type="ARBA" id="ARBA00023125"/>
    </source>
</evidence>
<dbReference type="KEGG" id="tzo:THMIRHAT_11980"/>
<keyword evidence="3" id="KW-0805">Transcription regulation</keyword>
<dbReference type="InterPro" id="IPR003593">
    <property type="entry name" value="AAA+_ATPase"/>
</dbReference>
<feature type="coiled-coil region" evidence="6">
    <location>
        <begin position="269"/>
        <end position="300"/>
    </location>
</feature>
<dbReference type="Pfam" id="PF13426">
    <property type="entry name" value="PAS_9"/>
    <property type="match status" value="1"/>
</dbReference>
<organism evidence="10 11">
    <name type="scientific">Thiosulfativibrio zosterae</name>
    <dbReference type="NCBI Taxonomy" id="2675053"/>
    <lineage>
        <taxon>Bacteria</taxon>
        <taxon>Pseudomonadati</taxon>
        <taxon>Pseudomonadota</taxon>
        <taxon>Gammaproteobacteria</taxon>
        <taxon>Thiotrichales</taxon>
        <taxon>Piscirickettsiaceae</taxon>
        <taxon>Thiosulfativibrio</taxon>
    </lineage>
</organism>
<dbReference type="SUPFAM" id="SSF46689">
    <property type="entry name" value="Homeodomain-like"/>
    <property type="match status" value="1"/>
</dbReference>
<dbReference type="CDD" id="cd00009">
    <property type="entry name" value="AAA"/>
    <property type="match status" value="1"/>
</dbReference>
<evidence type="ECO:0000256" key="1">
    <source>
        <dbReference type="ARBA" id="ARBA00022741"/>
    </source>
</evidence>
<dbReference type="InterPro" id="IPR035965">
    <property type="entry name" value="PAS-like_dom_sf"/>
</dbReference>
<protein>
    <submittedName>
        <fullName evidence="10">Transcriptional regulator</fullName>
    </submittedName>
</protein>
<evidence type="ECO:0000259" key="8">
    <source>
        <dbReference type="PROSITE" id="PS50112"/>
    </source>
</evidence>
<dbReference type="PROSITE" id="PS00676">
    <property type="entry name" value="SIGMA54_INTERACT_2"/>
    <property type="match status" value="1"/>
</dbReference>
<feature type="domain" description="PAS" evidence="8">
    <location>
        <begin position="148"/>
        <end position="200"/>
    </location>
</feature>
<dbReference type="Gene3D" id="3.40.50.300">
    <property type="entry name" value="P-loop containing nucleotide triphosphate hydrolases"/>
    <property type="match status" value="1"/>
</dbReference>
<dbReference type="SMART" id="SM00091">
    <property type="entry name" value="PAS"/>
    <property type="match status" value="2"/>
</dbReference>
<evidence type="ECO:0000313" key="11">
    <source>
        <dbReference type="Proteomes" id="UP000501466"/>
    </source>
</evidence>
<dbReference type="AlphaFoldDB" id="A0A6F8PMW8"/>
<dbReference type="Pfam" id="PF25601">
    <property type="entry name" value="AAA_lid_14"/>
    <property type="match status" value="1"/>
</dbReference>
<evidence type="ECO:0000256" key="3">
    <source>
        <dbReference type="ARBA" id="ARBA00023015"/>
    </source>
</evidence>
<dbReference type="GO" id="GO:0003677">
    <property type="term" value="F:DNA binding"/>
    <property type="evidence" value="ECO:0007669"/>
    <property type="project" value="UniProtKB-KW"/>
</dbReference>
<dbReference type="CDD" id="cd00130">
    <property type="entry name" value="PAS"/>
    <property type="match status" value="2"/>
</dbReference>
<dbReference type="PROSITE" id="PS50112">
    <property type="entry name" value="PAS"/>
    <property type="match status" value="1"/>
</dbReference>
<dbReference type="InterPro" id="IPR025943">
    <property type="entry name" value="Sigma_54_int_dom_ATP-bd_2"/>
</dbReference>
<dbReference type="Proteomes" id="UP000501466">
    <property type="component" value="Chromosome"/>
</dbReference>